<dbReference type="CDD" id="cd05398">
    <property type="entry name" value="NT_ClassII-CCAase"/>
    <property type="match status" value="1"/>
</dbReference>
<dbReference type="SUPFAM" id="SSF81891">
    <property type="entry name" value="Poly A polymerase C-terminal region-like"/>
    <property type="match status" value="1"/>
</dbReference>
<dbReference type="AlphaFoldDB" id="A0A6N6JHG5"/>
<name>A0A6N6JHG5_9RHOB</name>
<comment type="similarity">
    <text evidence="8">Belongs to the tRNA nucleotidyltransferase/poly(A) polymerase family.</text>
</comment>
<evidence type="ECO:0000313" key="11">
    <source>
        <dbReference type="EMBL" id="GFE64728.1"/>
    </source>
</evidence>
<dbReference type="Proteomes" id="UP000436822">
    <property type="component" value="Unassembled WGS sequence"/>
</dbReference>
<dbReference type="Pfam" id="PF12627">
    <property type="entry name" value="PolyA_pol_RNAbd"/>
    <property type="match status" value="1"/>
</dbReference>
<dbReference type="RefSeq" id="WP_159806132.1">
    <property type="nucleotide sequence ID" value="NZ_BLJE01000002.1"/>
</dbReference>
<keyword evidence="3" id="KW-0819">tRNA processing</keyword>
<evidence type="ECO:0000256" key="8">
    <source>
        <dbReference type="RuleBase" id="RU003953"/>
    </source>
</evidence>
<sequence length="376" mass="40995">MKMTWAIPAETHRLMDLMTTAGHQVFCVGGCVRNGLLGVKVDDIDIATDALPQTVMSLADSAGLKVVPTGIEHGTVTVLIDGTAHEITTFRRDVATDGRRAVVAFSDDLHEDAARRDFTINALYMAADGTISDPVCGLPDLENRTIRFIGDPAQRIREDYLRILRFFRFHAWYGRDGIEADGLSACAELADGLDQLSGERIGAEMKKLLSAPDPAPAVASMSRAGILRHVMPGAETDNLAVLVHLETGKAPDWLRRAATLGGEDVTNRWRLSRTEAKTLRTLTDLARLDFRTSEMAYRHGRDLAENAVLIRCALLGQPLPANLAHDLTTGAEAVFPIKAHHLTPDYDGPALGAKLKELEDRWIASGFQLSQSELLA</sequence>
<evidence type="ECO:0000256" key="4">
    <source>
        <dbReference type="ARBA" id="ARBA00022695"/>
    </source>
</evidence>
<dbReference type="GO" id="GO:0000166">
    <property type="term" value="F:nucleotide binding"/>
    <property type="evidence" value="ECO:0007669"/>
    <property type="project" value="UniProtKB-KW"/>
</dbReference>
<keyword evidence="7" id="KW-0460">Magnesium</keyword>
<evidence type="ECO:0000313" key="12">
    <source>
        <dbReference type="Proteomes" id="UP000436822"/>
    </source>
</evidence>
<dbReference type="GO" id="GO:0016779">
    <property type="term" value="F:nucleotidyltransferase activity"/>
    <property type="evidence" value="ECO:0007669"/>
    <property type="project" value="UniProtKB-KW"/>
</dbReference>
<proteinExistence type="inferred from homology"/>
<protein>
    <submittedName>
        <fullName evidence="11">Poly(A) polymerase</fullName>
    </submittedName>
</protein>
<dbReference type="PANTHER" id="PTHR46173:SF1">
    <property type="entry name" value="CCA TRNA NUCLEOTIDYLTRANSFERASE 1, MITOCHONDRIAL"/>
    <property type="match status" value="1"/>
</dbReference>
<dbReference type="Gene3D" id="3.30.460.10">
    <property type="entry name" value="Beta Polymerase, domain 2"/>
    <property type="match status" value="1"/>
</dbReference>
<dbReference type="Pfam" id="PF01743">
    <property type="entry name" value="PolyA_pol"/>
    <property type="match status" value="1"/>
</dbReference>
<organism evidence="11 12">
    <name type="scientific">Litoreibacter roseus</name>
    <dbReference type="NCBI Taxonomy" id="2601869"/>
    <lineage>
        <taxon>Bacteria</taxon>
        <taxon>Pseudomonadati</taxon>
        <taxon>Pseudomonadota</taxon>
        <taxon>Alphaproteobacteria</taxon>
        <taxon>Rhodobacterales</taxon>
        <taxon>Roseobacteraceae</taxon>
        <taxon>Litoreibacter</taxon>
    </lineage>
</organism>
<evidence type="ECO:0000256" key="5">
    <source>
        <dbReference type="ARBA" id="ARBA00022723"/>
    </source>
</evidence>
<keyword evidence="12" id="KW-1185">Reference proteome</keyword>
<dbReference type="GO" id="GO:0000049">
    <property type="term" value="F:tRNA binding"/>
    <property type="evidence" value="ECO:0007669"/>
    <property type="project" value="TreeGrafter"/>
</dbReference>
<evidence type="ECO:0000256" key="6">
    <source>
        <dbReference type="ARBA" id="ARBA00022741"/>
    </source>
</evidence>
<evidence type="ECO:0000256" key="3">
    <source>
        <dbReference type="ARBA" id="ARBA00022694"/>
    </source>
</evidence>
<gene>
    <name evidence="11" type="ORF">KIN_18020</name>
</gene>
<feature type="domain" description="Poly A polymerase head" evidence="9">
    <location>
        <begin position="26"/>
        <end position="147"/>
    </location>
</feature>
<dbReference type="GO" id="GO:0008033">
    <property type="term" value="P:tRNA processing"/>
    <property type="evidence" value="ECO:0007669"/>
    <property type="project" value="UniProtKB-KW"/>
</dbReference>
<dbReference type="GO" id="GO:0046872">
    <property type="term" value="F:metal ion binding"/>
    <property type="evidence" value="ECO:0007669"/>
    <property type="project" value="UniProtKB-KW"/>
</dbReference>
<dbReference type="EMBL" id="BLJE01000002">
    <property type="protein sequence ID" value="GFE64728.1"/>
    <property type="molecule type" value="Genomic_DNA"/>
</dbReference>
<dbReference type="InterPro" id="IPR002646">
    <property type="entry name" value="PolA_pol_head_dom"/>
</dbReference>
<keyword evidence="2 8" id="KW-0808">Transferase</keyword>
<dbReference type="Gene3D" id="1.10.3090.10">
    <property type="entry name" value="cca-adding enzyme, domain 2"/>
    <property type="match status" value="1"/>
</dbReference>
<evidence type="ECO:0000256" key="2">
    <source>
        <dbReference type="ARBA" id="ARBA00022679"/>
    </source>
</evidence>
<dbReference type="PANTHER" id="PTHR46173">
    <property type="entry name" value="CCA TRNA NUCLEOTIDYLTRANSFERASE 1, MITOCHONDRIAL"/>
    <property type="match status" value="1"/>
</dbReference>
<dbReference type="InterPro" id="IPR032828">
    <property type="entry name" value="PolyA_RNA-bd"/>
</dbReference>
<comment type="cofactor">
    <cofactor evidence="1">
        <name>Mg(2+)</name>
        <dbReference type="ChEBI" id="CHEBI:18420"/>
    </cofactor>
</comment>
<reference evidence="11 12" key="1">
    <citation type="submission" date="2019-12" db="EMBL/GenBank/DDBJ databases">
        <title>Litoreibacter badius sp. nov., a novel bacteriochlorophyll a-containing bacterium in the genus Litoreibacter.</title>
        <authorList>
            <person name="Kanamuro M."/>
            <person name="Takabe Y."/>
            <person name="Mori K."/>
            <person name="Takaichi S."/>
            <person name="Hanada S."/>
        </authorList>
    </citation>
    <scope>NUCLEOTIDE SEQUENCE [LARGE SCALE GENOMIC DNA]</scope>
    <source>
        <strain evidence="11 12">K6</strain>
    </source>
</reference>
<keyword evidence="4" id="KW-0548">Nucleotidyltransferase</keyword>
<dbReference type="SUPFAM" id="SSF81301">
    <property type="entry name" value="Nucleotidyltransferase"/>
    <property type="match status" value="1"/>
</dbReference>
<evidence type="ECO:0000256" key="1">
    <source>
        <dbReference type="ARBA" id="ARBA00001946"/>
    </source>
</evidence>
<dbReference type="InterPro" id="IPR050264">
    <property type="entry name" value="Bact_CCA-adding_enz_type3_sf"/>
</dbReference>
<dbReference type="OrthoDB" id="9805698at2"/>
<feature type="domain" description="tRNA nucleotidyltransferase/poly(A) polymerase RNA and SrmB- binding" evidence="10">
    <location>
        <begin position="178"/>
        <end position="234"/>
    </location>
</feature>
<evidence type="ECO:0000256" key="7">
    <source>
        <dbReference type="ARBA" id="ARBA00022842"/>
    </source>
</evidence>
<comment type="caution">
    <text evidence="11">The sequence shown here is derived from an EMBL/GenBank/DDBJ whole genome shotgun (WGS) entry which is preliminary data.</text>
</comment>
<dbReference type="InterPro" id="IPR043519">
    <property type="entry name" value="NT_sf"/>
</dbReference>
<accession>A0A6N6JHG5</accession>
<keyword evidence="5" id="KW-0479">Metal-binding</keyword>
<keyword evidence="6" id="KW-0547">Nucleotide-binding</keyword>
<keyword evidence="8" id="KW-0694">RNA-binding</keyword>
<evidence type="ECO:0000259" key="9">
    <source>
        <dbReference type="Pfam" id="PF01743"/>
    </source>
</evidence>
<evidence type="ECO:0000259" key="10">
    <source>
        <dbReference type="Pfam" id="PF12627"/>
    </source>
</evidence>